<accession>A0ABY3PGQ2</accession>
<evidence type="ECO:0000313" key="2">
    <source>
        <dbReference type="Proteomes" id="UP001054846"/>
    </source>
</evidence>
<dbReference type="RefSeq" id="WP_230839813.1">
    <property type="nucleotide sequence ID" value="NZ_CP063845.1"/>
</dbReference>
<organism evidence="1 2">
    <name type="scientific">Gloeobacter morelensis MG652769</name>
    <dbReference type="NCBI Taxonomy" id="2781736"/>
    <lineage>
        <taxon>Bacteria</taxon>
        <taxon>Bacillati</taxon>
        <taxon>Cyanobacteriota</taxon>
        <taxon>Cyanophyceae</taxon>
        <taxon>Gloeobacterales</taxon>
        <taxon>Gloeobacteraceae</taxon>
        <taxon>Gloeobacter</taxon>
        <taxon>Gloeobacter morelensis</taxon>
    </lineage>
</organism>
<keyword evidence="2" id="KW-1185">Reference proteome</keyword>
<protein>
    <submittedName>
        <fullName evidence="1">Uncharacterized protein</fullName>
    </submittedName>
</protein>
<proteinExistence type="predicted"/>
<dbReference type="EMBL" id="CP063845">
    <property type="protein sequence ID" value="UFP92819.1"/>
    <property type="molecule type" value="Genomic_DNA"/>
</dbReference>
<sequence>MQLDFVSVEEFYFALTLDTRLLYEWHDPALVEQVGSKLKACYGEPSTVAAARQNTFNYVFRVVGDLPTNTLIELLDWGEHLRLNSNYGLERTPGGKVNRLPAYEQRPQFAAAVVSTLAQLLQVSLVAE</sequence>
<gene>
    <name evidence="1" type="ORF">ISF26_13390</name>
</gene>
<evidence type="ECO:0000313" key="1">
    <source>
        <dbReference type="EMBL" id="UFP92819.1"/>
    </source>
</evidence>
<dbReference type="Proteomes" id="UP001054846">
    <property type="component" value="Chromosome"/>
</dbReference>
<name>A0ABY3PGQ2_9CYAN</name>
<reference evidence="1 2" key="1">
    <citation type="journal article" date="2021" name="Genome Biol. Evol.">
        <title>Complete Genome Sequencing of a Novel Gloeobacter Species from a Waterfall Cave in Mexico.</title>
        <authorList>
            <person name="Saw J.H."/>
            <person name="Cardona T."/>
            <person name="Montejano G."/>
        </authorList>
    </citation>
    <scope>NUCLEOTIDE SEQUENCE [LARGE SCALE GENOMIC DNA]</scope>
    <source>
        <strain evidence="1">MG652769</strain>
    </source>
</reference>